<reference evidence="3 4" key="1">
    <citation type="journal article" date="2015" name="Nature">
        <title>rRNA introns, odd ribosomes, and small enigmatic genomes across a large radiation of phyla.</title>
        <authorList>
            <person name="Brown C.T."/>
            <person name="Hug L.A."/>
            <person name="Thomas B.C."/>
            <person name="Sharon I."/>
            <person name="Castelle C.J."/>
            <person name="Singh A."/>
            <person name="Wilkins M.J."/>
            <person name="Williams K.H."/>
            <person name="Banfield J.F."/>
        </authorList>
    </citation>
    <scope>NUCLEOTIDE SEQUENCE [LARGE SCALE GENOMIC DNA]</scope>
</reference>
<comment type="caution">
    <text evidence="3">The sequence shown here is derived from an EMBL/GenBank/DDBJ whole genome shotgun (WGS) entry which is preliminary data.</text>
</comment>
<feature type="domain" description="CxxC-x17-CxxC" evidence="2">
    <location>
        <begin position="34"/>
        <end position="69"/>
    </location>
</feature>
<protein>
    <recommendedName>
        <fullName evidence="2">CxxC-x17-CxxC domain-containing protein</fullName>
    </recommendedName>
</protein>
<dbReference type="InterPro" id="IPR026363">
    <property type="entry name" value="CxxC-x17-CxxC_dom"/>
</dbReference>
<feature type="domain" description="CxxC-x17-CxxC" evidence="2">
    <location>
        <begin position="90"/>
        <end position="125"/>
    </location>
</feature>
<evidence type="ECO:0000313" key="4">
    <source>
        <dbReference type="Proteomes" id="UP000034881"/>
    </source>
</evidence>
<accession>A0A0G0QPR7</accession>
<gene>
    <name evidence="3" type="ORF">UT77_C0002G0092</name>
</gene>
<evidence type="ECO:0000259" key="2">
    <source>
        <dbReference type="Pfam" id="PF23477"/>
    </source>
</evidence>
<dbReference type="PATRIC" id="fig|1618431.3.peg.414"/>
<dbReference type="AlphaFoldDB" id="A0A0G0QPR7"/>
<sequence>MLAMGNFNRGSRPSGGRGFARRGFNGRDVRSPAQMHPAVCDNCNKNCEVPFRPTSGKPIFCSDCFENKKGPGAGRFEGRDESRFQRSDERQMFDAVCDDCGNDCKVPFRPSGEKPIFCSNCFGDKKGNGERNREQAPAQPQQNAQFELLNTKLDKILQMLTPNSFMQAAEEEQAEITEEVAKTPKKKSPKKK</sequence>
<dbReference type="EMBL" id="LBYB01000002">
    <property type="protein sequence ID" value="KKR42439.1"/>
    <property type="molecule type" value="Genomic_DNA"/>
</dbReference>
<feature type="compositionally biased region" description="Basic residues" evidence="1">
    <location>
        <begin position="183"/>
        <end position="192"/>
    </location>
</feature>
<name>A0A0G0QPR7_9BACT</name>
<organism evidence="3 4">
    <name type="scientific">Candidatus Daviesbacteria bacterium GW2011_GWC2_40_12</name>
    <dbReference type="NCBI Taxonomy" id="1618431"/>
    <lineage>
        <taxon>Bacteria</taxon>
        <taxon>Candidatus Daviesiibacteriota</taxon>
    </lineage>
</organism>
<dbReference type="Proteomes" id="UP000034881">
    <property type="component" value="Unassembled WGS sequence"/>
</dbReference>
<dbReference type="Pfam" id="PF23477">
    <property type="entry name" value="zf_Tbcl_2"/>
    <property type="match status" value="2"/>
</dbReference>
<feature type="region of interest" description="Disordered" evidence="1">
    <location>
        <begin position="1"/>
        <end position="31"/>
    </location>
</feature>
<evidence type="ECO:0000256" key="1">
    <source>
        <dbReference type="SAM" id="MobiDB-lite"/>
    </source>
</evidence>
<evidence type="ECO:0000313" key="3">
    <source>
        <dbReference type="EMBL" id="KKR42439.1"/>
    </source>
</evidence>
<dbReference type="NCBIfam" id="TIGR04272">
    <property type="entry name" value="cxxc_cxxc_Mbark"/>
    <property type="match status" value="2"/>
</dbReference>
<feature type="compositionally biased region" description="Acidic residues" evidence="1">
    <location>
        <begin position="169"/>
        <end position="178"/>
    </location>
</feature>
<feature type="compositionally biased region" description="Low complexity" evidence="1">
    <location>
        <begin position="1"/>
        <end position="12"/>
    </location>
</feature>
<proteinExistence type="predicted"/>
<feature type="region of interest" description="Disordered" evidence="1">
    <location>
        <begin position="168"/>
        <end position="192"/>
    </location>
</feature>